<gene>
    <name evidence="1" type="ORF">GCM10022280_01160</name>
</gene>
<sequence length="108" mass="11647">MSDARLAAQLEASALLARAQAAGGFGAVLHRGDPERGAILLVLLERGQPMALVERSLDAKGIYAWSSRPAGDSANLDQHVARARRNDPDLWTLELDVPSAERFIAEMI</sequence>
<dbReference type="Gene3D" id="3.40.1530.20">
    <property type="entry name" value="Protein of unknown function (DUF1491)"/>
    <property type="match status" value="1"/>
</dbReference>
<evidence type="ECO:0000313" key="1">
    <source>
        <dbReference type="EMBL" id="GAA4008223.1"/>
    </source>
</evidence>
<proteinExistence type="predicted"/>
<accession>A0ABP7S8J8</accession>
<evidence type="ECO:0000313" key="2">
    <source>
        <dbReference type="Proteomes" id="UP001500235"/>
    </source>
</evidence>
<reference evidence="2" key="1">
    <citation type="journal article" date="2019" name="Int. J. Syst. Evol. Microbiol.">
        <title>The Global Catalogue of Microorganisms (GCM) 10K type strain sequencing project: providing services to taxonomists for standard genome sequencing and annotation.</title>
        <authorList>
            <consortium name="The Broad Institute Genomics Platform"/>
            <consortium name="The Broad Institute Genome Sequencing Center for Infectious Disease"/>
            <person name="Wu L."/>
            <person name="Ma J."/>
        </authorList>
    </citation>
    <scope>NUCLEOTIDE SEQUENCE [LARGE SCALE GENOMIC DNA]</scope>
    <source>
        <strain evidence="2">JCM 17563</strain>
    </source>
</reference>
<dbReference type="Proteomes" id="UP001500235">
    <property type="component" value="Unassembled WGS sequence"/>
</dbReference>
<organism evidence="1 2">
    <name type="scientific">Sphingomonas swuensis</name>
    <dbReference type="NCBI Taxonomy" id="977800"/>
    <lineage>
        <taxon>Bacteria</taxon>
        <taxon>Pseudomonadati</taxon>
        <taxon>Pseudomonadota</taxon>
        <taxon>Alphaproteobacteria</taxon>
        <taxon>Sphingomonadales</taxon>
        <taxon>Sphingomonadaceae</taxon>
        <taxon>Sphingomonas</taxon>
    </lineage>
</organism>
<dbReference type="RefSeq" id="WP_344705448.1">
    <property type="nucleotide sequence ID" value="NZ_BAABBQ010000001.1"/>
</dbReference>
<evidence type="ECO:0008006" key="3">
    <source>
        <dbReference type="Google" id="ProtNLM"/>
    </source>
</evidence>
<protein>
    <recommendedName>
        <fullName evidence="3">DUF1491 domain-containing protein</fullName>
    </recommendedName>
</protein>
<dbReference type="InterPro" id="IPR009964">
    <property type="entry name" value="DUF1491"/>
</dbReference>
<comment type="caution">
    <text evidence="1">The sequence shown here is derived from an EMBL/GenBank/DDBJ whole genome shotgun (WGS) entry which is preliminary data.</text>
</comment>
<name>A0ABP7S8J8_9SPHN</name>
<dbReference type="EMBL" id="BAABBQ010000001">
    <property type="protein sequence ID" value="GAA4008223.1"/>
    <property type="molecule type" value="Genomic_DNA"/>
</dbReference>
<dbReference type="Pfam" id="PF07372">
    <property type="entry name" value="DUF1491"/>
    <property type="match status" value="1"/>
</dbReference>
<keyword evidence="2" id="KW-1185">Reference proteome</keyword>